<evidence type="ECO:0000313" key="3">
    <source>
        <dbReference type="Proteomes" id="UP000321638"/>
    </source>
</evidence>
<proteinExistence type="predicted"/>
<dbReference type="RefSeq" id="WP_147849821.1">
    <property type="nucleotide sequence ID" value="NZ_VDUZ01000033.1"/>
</dbReference>
<dbReference type="AlphaFoldDB" id="A0A5C8PGI5"/>
<protein>
    <submittedName>
        <fullName evidence="2">Uncharacterized protein</fullName>
    </submittedName>
</protein>
<gene>
    <name evidence="2" type="ORF">FHP25_25550</name>
</gene>
<feature type="region of interest" description="Disordered" evidence="1">
    <location>
        <begin position="1"/>
        <end position="22"/>
    </location>
</feature>
<accession>A0A5C8PGI5</accession>
<dbReference type="Proteomes" id="UP000321638">
    <property type="component" value="Unassembled WGS sequence"/>
</dbReference>
<name>A0A5C8PGI5_9HYPH</name>
<evidence type="ECO:0000313" key="2">
    <source>
        <dbReference type="EMBL" id="TXL72411.1"/>
    </source>
</evidence>
<organism evidence="2 3">
    <name type="scientific">Vineibacter terrae</name>
    <dbReference type="NCBI Taxonomy" id="2586908"/>
    <lineage>
        <taxon>Bacteria</taxon>
        <taxon>Pseudomonadati</taxon>
        <taxon>Pseudomonadota</taxon>
        <taxon>Alphaproteobacteria</taxon>
        <taxon>Hyphomicrobiales</taxon>
        <taxon>Vineibacter</taxon>
    </lineage>
</organism>
<dbReference type="EMBL" id="VDUZ01000033">
    <property type="protein sequence ID" value="TXL72411.1"/>
    <property type="molecule type" value="Genomic_DNA"/>
</dbReference>
<feature type="compositionally biased region" description="Basic and acidic residues" evidence="1">
    <location>
        <begin position="10"/>
        <end position="22"/>
    </location>
</feature>
<evidence type="ECO:0000256" key="1">
    <source>
        <dbReference type="SAM" id="MobiDB-lite"/>
    </source>
</evidence>
<comment type="caution">
    <text evidence="2">The sequence shown here is derived from an EMBL/GenBank/DDBJ whole genome shotgun (WGS) entry which is preliminary data.</text>
</comment>
<dbReference type="OrthoDB" id="7363631at2"/>
<keyword evidence="3" id="KW-1185">Reference proteome</keyword>
<reference evidence="2 3" key="1">
    <citation type="submission" date="2019-06" db="EMBL/GenBank/DDBJ databases">
        <title>New taxonomy in bacterial strain CC-CFT640, isolated from vineyard.</title>
        <authorList>
            <person name="Lin S.-Y."/>
            <person name="Tsai C.-F."/>
            <person name="Young C.-C."/>
        </authorList>
    </citation>
    <scope>NUCLEOTIDE SEQUENCE [LARGE SCALE GENOMIC DNA]</scope>
    <source>
        <strain evidence="2 3">CC-CFT640</strain>
    </source>
</reference>
<sequence length="98" mass="11378">MMNIDAIFTADRERPPHERSLPWSETKDCVTVVIEPKPHWARDMRAFRSDVREYCAYADWTVNGGRARFFGHIDTSGDDLMRRARALIASEIADGHWK</sequence>